<evidence type="ECO:0000256" key="1">
    <source>
        <dbReference type="ARBA" id="ARBA00005582"/>
    </source>
</evidence>
<dbReference type="Gene3D" id="3.90.79.10">
    <property type="entry name" value="Nucleoside Triphosphate Pyrophosphohydrolase"/>
    <property type="match status" value="1"/>
</dbReference>
<reference evidence="4" key="1">
    <citation type="submission" date="2017-11" db="EMBL/GenBank/DDBJ databases">
        <title>Three new genomes from thermophilic consortium.</title>
        <authorList>
            <person name="Quaggio R."/>
            <person name="Amgarten D."/>
            <person name="Setubal J.C."/>
        </authorList>
    </citation>
    <scope>NUCLEOTIDE SEQUENCE</scope>
    <source>
        <strain evidence="4">ZCTH01-B2</strain>
    </source>
</reference>
<dbReference type="SUPFAM" id="SSF55811">
    <property type="entry name" value="Nudix"/>
    <property type="match status" value="1"/>
</dbReference>
<sequence length="187" mass="20526">MAHMTGEVLARAEAELGRPVVLTWRYPILPDEMAMVVASTRGQQRLHDVTLFIFDPVGRLALIRKHHYPPGIWRAPGGGVKPGEEFAAGAAREGWEETGLAVRVTRYLLRVHVTFTCGGQEQPWTTHVVLAEGEGDPATRDPREIGGVKWGSMEELCGPIADAMLATGRGLFAYRVALHRQVAQLLP</sequence>
<name>A0A953LGC1_SYMTR</name>
<proteinExistence type="inferred from homology"/>
<evidence type="ECO:0000256" key="2">
    <source>
        <dbReference type="ARBA" id="ARBA00022801"/>
    </source>
</evidence>
<dbReference type="EMBL" id="PIUK01000059">
    <property type="protein sequence ID" value="MBY6276113.1"/>
    <property type="molecule type" value="Genomic_DNA"/>
</dbReference>
<evidence type="ECO:0000313" key="5">
    <source>
        <dbReference type="Proteomes" id="UP000732377"/>
    </source>
</evidence>
<dbReference type="PROSITE" id="PS00893">
    <property type="entry name" value="NUDIX_BOX"/>
    <property type="match status" value="1"/>
</dbReference>
<comment type="caution">
    <text evidence="4">The sequence shown here is derived from an EMBL/GenBank/DDBJ whole genome shotgun (WGS) entry which is preliminary data.</text>
</comment>
<dbReference type="InterPro" id="IPR015797">
    <property type="entry name" value="NUDIX_hydrolase-like_dom_sf"/>
</dbReference>
<protein>
    <submittedName>
        <fullName evidence="4">NUDIX hydrolase</fullName>
    </submittedName>
</protein>
<dbReference type="Pfam" id="PF00293">
    <property type="entry name" value="NUDIX"/>
    <property type="match status" value="1"/>
</dbReference>
<gene>
    <name evidence="4" type="ORF">CWE10_07820</name>
</gene>
<dbReference type="CDD" id="cd02883">
    <property type="entry name" value="NUDIX_Hydrolase"/>
    <property type="match status" value="1"/>
</dbReference>
<evidence type="ECO:0000313" key="4">
    <source>
        <dbReference type="EMBL" id="MBY6276113.1"/>
    </source>
</evidence>
<dbReference type="PROSITE" id="PS51462">
    <property type="entry name" value="NUDIX"/>
    <property type="match status" value="1"/>
</dbReference>
<keyword evidence="2 4" id="KW-0378">Hydrolase</keyword>
<dbReference type="PANTHER" id="PTHR43736:SF1">
    <property type="entry name" value="DIHYDRONEOPTERIN TRIPHOSPHATE DIPHOSPHATASE"/>
    <property type="match status" value="1"/>
</dbReference>
<organism evidence="4 5">
    <name type="scientific">Symbiobacterium thermophilum</name>
    <dbReference type="NCBI Taxonomy" id="2734"/>
    <lineage>
        <taxon>Bacteria</taxon>
        <taxon>Bacillati</taxon>
        <taxon>Bacillota</taxon>
        <taxon>Clostridia</taxon>
        <taxon>Eubacteriales</taxon>
        <taxon>Symbiobacteriaceae</taxon>
        <taxon>Symbiobacterium</taxon>
    </lineage>
</organism>
<dbReference type="PANTHER" id="PTHR43736">
    <property type="entry name" value="ADP-RIBOSE PYROPHOSPHATASE"/>
    <property type="match status" value="1"/>
</dbReference>
<comment type="similarity">
    <text evidence="1">Belongs to the Nudix hydrolase family.</text>
</comment>
<evidence type="ECO:0000259" key="3">
    <source>
        <dbReference type="PROSITE" id="PS51462"/>
    </source>
</evidence>
<dbReference type="AlphaFoldDB" id="A0A953LGC1"/>
<feature type="domain" description="Nudix hydrolase" evidence="3">
    <location>
        <begin position="44"/>
        <end position="178"/>
    </location>
</feature>
<dbReference type="InterPro" id="IPR000086">
    <property type="entry name" value="NUDIX_hydrolase_dom"/>
</dbReference>
<dbReference type="GO" id="GO:0016787">
    <property type="term" value="F:hydrolase activity"/>
    <property type="evidence" value="ECO:0007669"/>
    <property type="project" value="UniProtKB-KW"/>
</dbReference>
<dbReference type="Proteomes" id="UP000732377">
    <property type="component" value="Unassembled WGS sequence"/>
</dbReference>
<dbReference type="InterPro" id="IPR020084">
    <property type="entry name" value="NUDIX_hydrolase_CS"/>
</dbReference>
<accession>A0A953LGC1</accession>